<reference evidence="2 5" key="2">
    <citation type="journal article" date="2019" name="Nat. Med.">
        <title>A library of human gut bacterial isolates paired with longitudinal multiomics data enables mechanistic microbiome research.</title>
        <authorList>
            <person name="Poyet M."/>
            <person name="Groussin M."/>
            <person name="Gibbons S.M."/>
            <person name="Avila-Pacheco J."/>
            <person name="Jiang X."/>
            <person name="Kearney S.M."/>
            <person name="Perrotta A.R."/>
            <person name="Berdy B."/>
            <person name="Zhao S."/>
            <person name="Lieberman T.D."/>
            <person name="Swanson P.K."/>
            <person name="Smith M."/>
            <person name="Roesemann S."/>
            <person name="Alexander J.E."/>
            <person name="Rich S.A."/>
            <person name="Livny J."/>
            <person name="Vlamakis H."/>
            <person name="Clish C."/>
            <person name="Bullock K."/>
            <person name="Deik A."/>
            <person name="Scott J."/>
            <person name="Pierce K.A."/>
            <person name="Xavier R.J."/>
            <person name="Alm E.J."/>
        </authorList>
    </citation>
    <scope>NUCLEOTIDE SEQUENCE [LARGE SCALE GENOMIC DNA]</scope>
    <source>
        <strain evidence="2 5">BIOML-A25</strain>
    </source>
</reference>
<evidence type="ECO:0000313" key="3">
    <source>
        <dbReference type="EMBL" id="RGN53700.1"/>
    </source>
</evidence>
<dbReference type="Proteomes" id="UP000437446">
    <property type="component" value="Unassembled WGS sequence"/>
</dbReference>
<dbReference type="EMBL" id="WNCR01000003">
    <property type="protein sequence ID" value="MTU29230.1"/>
    <property type="molecule type" value="Genomic_DNA"/>
</dbReference>
<keyword evidence="1" id="KW-1133">Transmembrane helix</keyword>
<accession>A0A3R6AHI7</accession>
<dbReference type="AlphaFoldDB" id="A0A3R6AHI7"/>
<evidence type="ECO:0000256" key="1">
    <source>
        <dbReference type="SAM" id="Phobius"/>
    </source>
</evidence>
<evidence type="ECO:0000313" key="5">
    <source>
        <dbReference type="Proteomes" id="UP000437446"/>
    </source>
</evidence>
<gene>
    <name evidence="3" type="ORF">DXB61_02185</name>
    <name evidence="2" type="ORF">GMD66_08360</name>
</gene>
<sequence length="68" mass="7913">MNFIRITADGNFPETITLDVGEILLLVVVILVLVDIVFLLVMKHKYTVRFKKRKLRDLIDELIRMRGG</sequence>
<comment type="caution">
    <text evidence="2">The sequence shown here is derived from an EMBL/GenBank/DDBJ whole genome shotgun (WGS) entry which is preliminary data.</text>
</comment>
<feature type="transmembrane region" description="Helical" evidence="1">
    <location>
        <begin position="23"/>
        <end position="42"/>
    </location>
</feature>
<dbReference type="EMBL" id="QSUP01000002">
    <property type="protein sequence ID" value="RGN53700.1"/>
    <property type="molecule type" value="Genomic_DNA"/>
</dbReference>
<evidence type="ECO:0000313" key="2">
    <source>
        <dbReference type="EMBL" id="MTU29230.1"/>
    </source>
</evidence>
<organism evidence="2 5">
    <name type="scientific">Parabacteroides merdae</name>
    <dbReference type="NCBI Taxonomy" id="46503"/>
    <lineage>
        <taxon>Bacteria</taxon>
        <taxon>Pseudomonadati</taxon>
        <taxon>Bacteroidota</taxon>
        <taxon>Bacteroidia</taxon>
        <taxon>Bacteroidales</taxon>
        <taxon>Tannerellaceae</taxon>
        <taxon>Parabacteroides</taxon>
    </lineage>
</organism>
<protein>
    <submittedName>
        <fullName evidence="2">Uncharacterized protein</fullName>
    </submittedName>
</protein>
<name>A0A3R6AHI7_9BACT</name>
<evidence type="ECO:0000313" key="4">
    <source>
        <dbReference type="Proteomes" id="UP000261088"/>
    </source>
</evidence>
<proteinExistence type="predicted"/>
<reference evidence="3 4" key="1">
    <citation type="submission" date="2018-08" db="EMBL/GenBank/DDBJ databases">
        <title>A genome reference for cultivated species of the human gut microbiota.</title>
        <authorList>
            <person name="Zou Y."/>
            <person name="Xue W."/>
            <person name="Luo G."/>
        </authorList>
    </citation>
    <scope>NUCLEOTIDE SEQUENCE [LARGE SCALE GENOMIC DNA]</scope>
    <source>
        <strain evidence="3 4">OM05-11AA</strain>
    </source>
</reference>
<keyword evidence="1" id="KW-0812">Transmembrane</keyword>
<keyword evidence="1" id="KW-0472">Membrane</keyword>
<dbReference type="RefSeq" id="WP_122121228.1">
    <property type="nucleotide sequence ID" value="NZ_DAWDXW010000006.1"/>
</dbReference>
<dbReference type="Proteomes" id="UP000261088">
    <property type="component" value="Unassembled WGS sequence"/>
</dbReference>